<name>A0A022PAF5_9GAMM</name>
<protein>
    <submittedName>
        <fullName evidence="1">Uncharacterized protein</fullName>
    </submittedName>
</protein>
<evidence type="ECO:0000313" key="1">
    <source>
        <dbReference type="EMBL" id="EYU13162.1"/>
    </source>
</evidence>
<organism evidence="1 2">
    <name type="scientific">Photorhabdus aegyptia</name>
    <dbReference type="NCBI Taxonomy" id="2805098"/>
    <lineage>
        <taxon>Bacteria</taxon>
        <taxon>Pseudomonadati</taxon>
        <taxon>Pseudomonadota</taxon>
        <taxon>Gammaproteobacteria</taxon>
        <taxon>Enterobacterales</taxon>
        <taxon>Morganellaceae</taxon>
        <taxon>Photorhabdus</taxon>
    </lineage>
</organism>
<gene>
    <name evidence="1" type="ORF">BA1DRAFT_04368</name>
</gene>
<dbReference type="EMBL" id="JFGV01000112">
    <property type="protein sequence ID" value="EYU13162.1"/>
    <property type="molecule type" value="Genomic_DNA"/>
</dbReference>
<dbReference type="Proteomes" id="UP000023464">
    <property type="component" value="Unassembled WGS sequence"/>
</dbReference>
<dbReference type="RefSeq" id="WP_036783516.1">
    <property type="nucleotide sequence ID" value="NZ_CAWLTM010000003.1"/>
</dbReference>
<keyword evidence="2" id="KW-1185">Reference proteome</keyword>
<proteinExistence type="predicted"/>
<accession>A0A022PAF5</accession>
<reference evidence="1 2" key="1">
    <citation type="submission" date="2014-03" db="EMBL/GenBank/DDBJ databases">
        <title>Draft Genome of Photorhabdus luminescens BA1, an Egyptian Isolate.</title>
        <authorList>
            <person name="Ghazal S."/>
            <person name="Hurst S.G.IV."/>
            <person name="Morris K."/>
            <person name="Thomas K."/>
            <person name="Tisa L.S."/>
        </authorList>
    </citation>
    <scope>NUCLEOTIDE SEQUENCE [LARGE SCALE GENOMIC DNA]</scope>
    <source>
        <strain evidence="1 2">BA1</strain>
    </source>
</reference>
<comment type="caution">
    <text evidence="1">The sequence shown here is derived from an EMBL/GenBank/DDBJ whole genome shotgun (WGS) entry which is preliminary data.</text>
</comment>
<evidence type="ECO:0000313" key="2">
    <source>
        <dbReference type="Proteomes" id="UP000023464"/>
    </source>
</evidence>
<sequence length="105" mass="12125">MNVIQKEDVLLALNFLINRGGTALVWARDKMEKGTFDYVDGLTLRSEIKEKIFHIWILKESDDECLCHRTLNIFLELYEGILSYLNSHGYTPDHVSSSVYPDGFI</sequence>
<dbReference type="AlphaFoldDB" id="A0A022PAF5"/>
<dbReference type="PATRIC" id="fig|1393736.3.peg.4452"/>